<evidence type="ECO:0000256" key="2">
    <source>
        <dbReference type="ARBA" id="ARBA00009695"/>
    </source>
</evidence>
<dbReference type="EMBL" id="JAEKJY010000003">
    <property type="protein sequence ID" value="MBN8236067.1"/>
    <property type="molecule type" value="Genomic_DNA"/>
</dbReference>
<dbReference type="InterPro" id="IPR053924">
    <property type="entry name" value="RecX_HTH_2nd"/>
</dbReference>
<dbReference type="InterPro" id="IPR036388">
    <property type="entry name" value="WH-like_DNA-bd_sf"/>
</dbReference>
<dbReference type="Pfam" id="PF21981">
    <property type="entry name" value="RecX_HTH3"/>
    <property type="match status" value="2"/>
</dbReference>
<dbReference type="PANTHER" id="PTHR33602:SF1">
    <property type="entry name" value="REGULATORY PROTEIN RECX FAMILY PROTEIN"/>
    <property type="match status" value="1"/>
</dbReference>
<evidence type="ECO:0000259" key="8">
    <source>
        <dbReference type="Pfam" id="PF21982"/>
    </source>
</evidence>
<dbReference type="NCBIfam" id="NF010733">
    <property type="entry name" value="PRK14135.1"/>
    <property type="match status" value="1"/>
</dbReference>
<keyword evidence="10" id="KW-1185">Reference proteome</keyword>
<comment type="caution">
    <text evidence="9">The sequence shown here is derived from an EMBL/GenBank/DDBJ whole genome shotgun (WGS) entry which is preliminary data.</text>
</comment>
<proteinExistence type="inferred from homology"/>
<dbReference type="Gene3D" id="1.10.10.10">
    <property type="entry name" value="Winged helix-like DNA-binding domain superfamily/Winged helix DNA-binding domain"/>
    <property type="match status" value="4"/>
</dbReference>
<reference evidence="9 10" key="1">
    <citation type="submission" date="2020-12" db="EMBL/GenBank/DDBJ databases">
        <title>Oil enriched cultivation method for isolating marine PHA-producing bacteria.</title>
        <authorList>
            <person name="Zheng W."/>
            <person name="Yu S."/>
            <person name="Huang Y."/>
        </authorList>
    </citation>
    <scope>NUCLEOTIDE SEQUENCE [LARGE SCALE GENOMIC DNA]</scope>
    <source>
        <strain evidence="9 10">SY-2-6</strain>
    </source>
</reference>
<organism evidence="9 10">
    <name type="scientific">Halobacillus kuroshimensis</name>
    <dbReference type="NCBI Taxonomy" id="302481"/>
    <lineage>
        <taxon>Bacteria</taxon>
        <taxon>Bacillati</taxon>
        <taxon>Bacillota</taxon>
        <taxon>Bacilli</taxon>
        <taxon>Bacillales</taxon>
        <taxon>Bacillaceae</taxon>
        <taxon>Halobacillus</taxon>
    </lineage>
</organism>
<dbReference type="RefSeq" id="WP_027956071.1">
    <property type="nucleotide sequence ID" value="NZ_JAEKJY010000003.1"/>
</dbReference>
<name>A0ABS3DXL4_9BACI</name>
<dbReference type="InterPro" id="IPR053925">
    <property type="entry name" value="RecX_HTH_3rd"/>
</dbReference>
<evidence type="ECO:0000259" key="7">
    <source>
        <dbReference type="Pfam" id="PF21981"/>
    </source>
</evidence>
<evidence type="ECO:0000256" key="1">
    <source>
        <dbReference type="ARBA" id="ARBA00004496"/>
    </source>
</evidence>
<feature type="domain" description="RecX third three-helical" evidence="7">
    <location>
        <begin position="159"/>
        <end position="206"/>
    </location>
</feature>
<comment type="subcellular location">
    <subcellularLocation>
        <location evidence="1 5">Cytoplasm</location>
    </subcellularLocation>
</comment>
<feature type="domain" description="RecX first three-helical" evidence="8">
    <location>
        <begin position="67"/>
        <end position="105"/>
    </location>
</feature>
<sequence>MAKLTKITTQKKNKARYNIFLDKGQGEEYGFSVDEDVLIKHKLQKNMELDDAAVQALIQSDNLHKSYTLAINYLSYRMRSEKEIRDYLREKETDPEQIDEIIKRLKNERLLNDQEFARSLVRTRVTTSSKGPLMVKKELIEKGVHAQTAADALHHYSFDEQIEKALKFAEKKMRNDGRKSHKQQVQQVQQTLMQKGFTGDVIQEVIAQLPDEENEDAEWQAVVHQGEKLLRKYSSKAEGYELKQKVKAGLYRKGFAFDSIDRFMEEYIEES</sequence>
<evidence type="ECO:0000259" key="6">
    <source>
        <dbReference type="Pfam" id="PF02631"/>
    </source>
</evidence>
<protein>
    <recommendedName>
        <fullName evidence="3 5">Regulatory protein RecX</fullName>
    </recommendedName>
</protein>
<evidence type="ECO:0000256" key="5">
    <source>
        <dbReference type="HAMAP-Rule" id="MF_01114"/>
    </source>
</evidence>
<accession>A0ABS3DXL4</accession>
<dbReference type="InterPro" id="IPR053926">
    <property type="entry name" value="RecX_HTH_1st"/>
</dbReference>
<dbReference type="HAMAP" id="MF_01114">
    <property type="entry name" value="RecX"/>
    <property type="match status" value="1"/>
</dbReference>
<dbReference type="Proteomes" id="UP000663970">
    <property type="component" value="Unassembled WGS sequence"/>
</dbReference>
<evidence type="ECO:0000313" key="9">
    <source>
        <dbReference type="EMBL" id="MBN8236067.1"/>
    </source>
</evidence>
<dbReference type="PANTHER" id="PTHR33602">
    <property type="entry name" value="REGULATORY PROTEIN RECX FAMILY PROTEIN"/>
    <property type="match status" value="1"/>
</dbReference>
<keyword evidence="4 5" id="KW-0963">Cytoplasm</keyword>
<evidence type="ECO:0000313" key="10">
    <source>
        <dbReference type="Proteomes" id="UP000663970"/>
    </source>
</evidence>
<dbReference type="InterPro" id="IPR003783">
    <property type="entry name" value="Regulatory_RecX"/>
</dbReference>
<comment type="function">
    <text evidence="5">Modulates RecA activity.</text>
</comment>
<evidence type="ECO:0000256" key="3">
    <source>
        <dbReference type="ARBA" id="ARBA00018111"/>
    </source>
</evidence>
<comment type="similarity">
    <text evidence="2 5">Belongs to the RecX family.</text>
</comment>
<evidence type="ECO:0000256" key="4">
    <source>
        <dbReference type="ARBA" id="ARBA00022490"/>
    </source>
</evidence>
<feature type="domain" description="RecX third three-helical" evidence="7">
    <location>
        <begin position="216"/>
        <end position="264"/>
    </location>
</feature>
<dbReference type="Pfam" id="PF21982">
    <property type="entry name" value="RecX_HTH1"/>
    <property type="match status" value="1"/>
</dbReference>
<dbReference type="Pfam" id="PF02631">
    <property type="entry name" value="RecX_HTH2"/>
    <property type="match status" value="1"/>
</dbReference>
<gene>
    <name evidence="5 9" type="primary">recX</name>
    <name evidence="9" type="ORF">JF544_12450</name>
</gene>
<feature type="domain" description="RecX second three-helical" evidence="6">
    <location>
        <begin position="112"/>
        <end position="153"/>
    </location>
</feature>